<dbReference type="OrthoDB" id="1903871at2"/>
<keyword evidence="3" id="KW-1185">Reference proteome</keyword>
<protein>
    <recommendedName>
        <fullName evidence="1">HTH arsR-type domain-containing protein</fullName>
    </recommendedName>
</protein>
<dbReference type="PATRIC" id="fig|1291734.4.peg.135"/>
<evidence type="ECO:0000259" key="1">
    <source>
        <dbReference type="Pfam" id="PF01022"/>
    </source>
</evidence>
<comment type="caution">
    <text evidence="2">The sequence shown here is derived from an EMBL/GenBank/DDBJ whole genome shotgun (WGS) entry which is preliminary data.</text>
</comment>
<accession>A0A0R1JTR4</accession>
<dbReference type="STRING" id="1291734.FD02_GL000127"/>
<feature type="domain" description="HTH arsR-type" evidence="1">
    <location>
        <begin position="1"/>
        <end position="25"/>
    </location>
</feature>
<gene>
    <name evidence="2" type="ORF">FD02_GL000127</name>
</gene>
<dbReference type="Pfam" id="PF01022">
    <property type="entry name" value="HTH_5"/>
    <property type="match status" value="1"/>
</dbReference>
<evidence type="ECO:0000313" key="3">
    <source>
        <dbReference type="Proteomes" id="UP000051804"/>
    </source>
</evidence>
<reference evidence="2 3" key="1">
    <citation type="journal article" date="2015" name="Genome Announc.">
        <title>Expanding the biotechnology potential of lactobacilli through comparative genomics of 213 strains and associated genera.</title>
        <authorList>
            <person name="Sun Z."/>
            <person name="Harris H.M."/>
            <person name="McCann A."/>
            <person name="Guo C."/>
            <person name="Argimon S."/>
            <person name="Zhang W."/>
            <person name="Yang X."/>
            <person name="Jeffery I.B."/>
            <person name="Cooney J.C."/>
            <person name="Kagawa T.F."/>
            <person name="Liu W."/>
            <person name="Song Y."/>
            <person name="Salvetti E."/>
            <person name="Wrobel A."/>
            <person name="Rasinkangas P."/>
            <person name="Parkhill J."/>
            <person name="Rea M.C."/>
            <person name="O'Sullivan O."/>
            <person name="Ritari J."/>
            <person name="Douillard F.P."/>
            <person name="Paul Ross R."/>
            <person name="Yang R."/>
            <person name="Briner A.E."/>
            <person name="Felis G.E."/>
            <person name="de Vos W.M."/>
            <person name="Barrangou R."/>
            <person name="Klaenhammer T.R."/>
            <person name="Caufield P.W."/>
            <person name="Cui Y."/>
            <person name="Zhang H."/>
            <person name="O'Toole P.W."/>
        </authorList>
    </citation>
    <scope>NUCLEOTIDE SEQUENCE [LARGE SCALE GENOMIC DNA]</scope>
    <source>
        <strain evidence="2 3">JCM 17158</strain>
    </source>
</reference>
<dbReference type="GO" id="GO:0003700">
    <property type="term" value="F:DNA-binding transcription factor activity"/>
    <property type="evidence" value="ECO:0007669"/>
    <property type="project" value="InterPro"/>
</dbReference>
<organism evidence="2 3">
    <name type="scientific">Lacticaseibacillus nasuensis JCM 17158</name>
    <dbReference type="NCBI Taxonomy" id="1291734"/>
    <lineage>
        <taxon>Bacteria</taxon>
        <taxon>Bacillati</taxon>
        <taxon>Bacillota</taxon>
        <taxon>Bacilli</taxon>
        <taxon>Lactobacillales</taxon>
        <taxon>Lactobacillaceae</taxon>
        <taxon>Lacticaseibacillus</taxon>
    </lineage>
</organism>
<dbReference type="InterPro" id="IPR036388">
    <property type="entry name" value="WH-like_DNA-bd_sf"/>
</dbReference>
<dbReference type="Proteomes" id="UP000051804">
    <property type="component" value="Unassembled WGS sequence"/>
</dbReference>
<dbReference type="EMBL" id="AZDJ01000030">
    <property type="protein sequence ID" value="KRK70946.1"/>
    <property type="molecule type" value="Genomic_DNA"/>
</dbReference>
<dbReference type="InterPro" id="IPR036390">
    <property type="entry name" value="WH_DNA-bd_sf"/>
</dbReference>
<dbReference type="InterPro" id="IPR001845">
    <property type="entry name" value="HTH_ArsR_DNA-bd_dom"/>
</dbReference>
<dbReference type="SUPFAM" id="SSF46785">
    <property type="entry name" value="Winged helix' DNA-binding domain"/>
    <property type="match status" value="1"/>
</dbReference>
<name>A0A0R1JTR4_9LACO</name>
<dbReference type="AlphaFoldDB" id="A0A0R1JTR4"/>
<evidence type="ECO:0000313" key="2">
    <source>
        <dbReference type="EMBL" id="KRK70946.1"/>
    </source>
</evidence>
<proteinExistence type="predicted"/>
<sequence length="94" mass="10429">MEARGVSKPAISRQLAVLRQLGYVSQKTVQADKRRHILLLTPLGKQTERAATEALGTELEHWATALGHASFTNLLDLLRQVGELRQQAKVEADE</sequence>
<dbReference type="Gene3D" id="1.10.10.10">
    <property type="entry name" value="Winged helix-like DNA-binding domain superfamily/Winged helix DNA-binding domain"/>
    <property type="match status" value="1"/>
</dbReference>